<dbReference type="InterPro" id="IPR028366">
    <property type="entry name" value="PhoU"/>
</dbReference>
<dbReference type="PANTHER" id="PTHR42930">
    <property type="entry name" value="PHOSPHATE-SPECIFIC TRANSPORT SYSTEM ACCESSORY PROTEIN PHOU"/>
    <property type="match status" value="1"/>
</dbReference>
<dbReference type="GO" id="GO:0045936">
    <property type="term" value="P:negative regulation of phosphate metabolic process"/>
    <property type="evidence" value="ECO:0007669"/>
    <property type="project" value="InterPro"/>
</dbReference>
<dbReference type="Gene3D" id="1.20.58.220">
    <property type="entry name" value="Phosphate transport system protein phou homolog 2, domain 2"/>
    <property type="match status" value="1"/>
</dbReference>
<dbReference type="STRING" id="1121393.SAMN02745216_04718"/>
<name>A0A1M6YBH0_9BACT</name>
<dbReference type="GO" id="GO:0030643">
    <property type="term" value="P:intracellular phosphate ion homeostasis"/>
    <property type="evidence" value="ECO:0007669"/>
    <property type="project" value="InterPro"/>
</dbReference>
<sequence length="547" mass="63425">MIQFEGLEENFQFLVVEVQSQLQRTFRYLAGPDHSQYRRIVDKDDYIDHLKTLIENKCFAKIHTDRSLQIKQVNLCQAMQKICVNLERIADFCVNVARQTNYLSDTSFITQAEYMDLFFEAQQSLARILPVMQTQDMAGAVEICRSEMRMDQLYKRGFDRIMENLREGREVENHITLLFILRYLERIGDSLLNIGEAIIFGILGEKIKIDQFESLNKSLSDTGFAQNMKDVDFQGIWGTRSGCHMGRVAPKDDPKGAEETGRLYKEGVKAKIAREKANLEHWEKLAPGLVPHVYNYSEEEDKACLLVEFLSGSSLDEIILGADTNLLETAAEKLRETIGRVWTSTKESGKVTLSYMAQVAERMDSILQMHPDFFRHTRTIGGKVVESTQDLIQHCEEIEKQIPAPFSVFIHGDFNVNNMVFNPNTQKIHYIDVYRSRRYDYIQDASVFLLSNFRMPVFEEALRSRLNGIIEDFYEFFKSFAEDQGDATFQARMALALARSFLTSTRFELHAKFAKEMFLRAHFLMEKLTVQKGHWEEFSLPMDILFY</sequence>
<organism evidence="4 5">
    <name type="scientific">Desulfatibacillum alkenivorans DSM 16219</name>
    <dbReference type="NCBI Taxonomy" id="1121393"/>
    <lineage>
        <taxon>Bacteria</taxon>
        <taxon>Pseudomonadati</taxon>
        <taxon>Thermodesulfobacteriota</taxon>
        <taxon>Desulfobacteria</taxon>
        <taxon>Desulfobacterales</taxon>
        <taxon>Desulfatibacillaceae</taxon>
        <taxon>Desulfatibacillum</taxon>
    </lineage>
</organism>
<dbReference type="Gene3D" id="3.90.1200.10">
    <property type="match status" value="1"/>
</dbReference>
<dbReference type="OrthoDB" id="3806873at2"/>
<evidence type="ECO:0000313" key="4">
    <source>
        <dbReference type="EMBL" id="SHL15644.1"/>
    </source>
</evidence>
<keyword evidence="5" id="KW-1185">Reference proteome</keyword>
<reference evidence="5" key="1">
    <citation type="submission" date="2016-11" db="EMBL/GenBank/DDBJ databases">
        <authorList>
            <person name="Varghese N."/>
            <person name="Submissions S."/>
        </authorList>
    </citation>
    <scope>NUCLEOTIDE SEQUENCE [LARGE SCALE GENOMIC DNA]</scope>
    <source>
        <strain evidence="5">DSM 16219</strain>
    </source>
</reference>
<dbReference type="RefSeq" id="WP_073478701.1">
    <property type="nucleotide sequence ID" value="NZ_FQZU01000048.1"/>
</dbReference>
<dbReference type="EMBL" id="FQZU01000048">
    <property type="protein sequence ID" value="SHL15644.1"/>
    <property type="molecule type" value="Genomic_DNA"/>
</dbReference>
<dbReference type="InterPro" id="IPR011009">
    <property type="entry name" value="Kinase-like_dom_sf"/>
</dbReference>
<evidence type="ECO:0000256" key="1">
    <source>
        <dbReference type="ARBA" id="ARBA00008107"/>
    </source>
</evidence>
<dbReference type="InterPro" id="IPR002575">
    <property type="entry name" value="Aminoglycoside_PTrfase"/>
</dbReference>
<proteinExistence type="inferred from homology"/>
<dbReference type="SUPFAM" id="SSF56112">
    <property type="entry name" value="Protein kinase-like (PK-like)"/>
    <property type="match status" value="1"/>
</dbReference>
<accession>A0A1M6YBH0</accession>
<dbReference type="Pfam" id="PF01895">
    <property type="entry name" value="PhoU"/>
    <property type="match status" value="2"/>
</dbReference>
<feature type="domain" description="Aminoglycoside phosphotransferase" evidence="2">
    <location>
        <begin position="262"/>
        <end position="466"/>
    </location>
</feature>
<dbReference type="PANTHER" id="PTHR42930:SF3">
    <property type="entry name" value="PHOSPHATE-SPECIFIC TRANSPORT SYSTEM ACCESSORY PROTEIN PHOU"/>
    <property type="match status" value="1"/>
</dbReference>
<dbReference type="Proteomes" id="UP000183994">
    <property type="component" value="Unassembled WGS sequence"/>
</dbReference>
<comment type="similarity">
    <text evidence="1">Belongs to the PhoU family.</text>
</comment>
<feature type="domain" description="PhoU" evidence="3">
    <location>
        <begin position="17"/>
        <end position="99"/>
    </location>
</feature>
<dbReference type="InterPro" id="IPR026022">
    <property type="entry name" value="PhoU_dom"/>
</dbReference>
<gene>
    <name evidence="4" type="ORF">SAMN02745216_04718</name>
</gene>
<evidence type="ECO:0000259" key="2">
    <source>
        <dbReference type="Pfam" id="PF01636"/>
    </source>
</evidence>
<dbReference type="SUPFAM" id="SSF109755">
    <property type="entry name" value="PhoU-like"/>
    <property type="match status" value="1"/>
</dbReference>
<dbReference type="Pfam" id="PF01636">
    <property type="entry name" value="APH"/>
    <property type="match status" value="1"/>
</dbReference>
<dbReference type="InterPro" id="IPR038078">
    <property type="entry name" value="PhoU-like_sf"/>
</dbReference>
<feature type="domain" description="PhoU" evidence="3">
    <location>
        <begin position="120"/>
        <end position="197"/>
    </location>
</feature>
<evidence type="ECO:0000259" key="3">
    <source>
        <dbReference type="Pfam" id="PF01895"/>
    </source>
</evidence>
<protein>
    <submittedName>
        <fullName evidence="4">Phosphate uptake regulator</fullName>
    </submittedName>
</protein>
<evidence type="ECO:0000313" key="5">
    <source>
        <dbReference type="Proteomes" id="UP000183994"/>
    </source>
</evidence>
<dbReference type="AlphaFoldDB" id="A0A1M6YBH0"/>